<dbReference type="Proteomes" id="UP000193827">
    <property type="component" value="Unassembled WGS sequence"/>
</dbReference>
<keyword evidence="3 6" id="KW-0378">Hydrolase</keyword>
<dbReference type="SUPFAM" id="SSF55846">
    <property type="entry name" value="N-acetylmuramoyl-L-alanine amidase-like"/>
    <property type="match status" value="1"/>
</dbReference>
<proteinExistence type="predicted"/>
<evidence type="ECO:0000256" key="1">
    <source>
        <dbReference type="ARBA" id="ARBA00001561"/>
    </source>
</evidence>
<dbReference type="InterPro" id="IPR036505">
    <property type="entry name" value="Amidase/PGRP_sf"/>
</dbReference>
<comment type="catalytic activity">
    <reaction evidence="1">
        <text>Hydrolyzes the link between N-acetylmuramoyl residues and L-amino acid residues in certain cell-wall glycopeptides.</text>
        <dbReference type="EC" id="3.5.1.28"/>
    </reaction>
</comment>
<evidence type="ECO:0000313" key="7">
    <source>
        <dbReference type="Proteomes" id="UP000193827"/>
    </source>
</evidence>
<organism evidence="6 7">
    <name type="scientific">Roseovarius litorisediminis</name>
    <dbReference type="NCBI Taxonomy" id="1312363"/>
    <lineage>
        <taxon>Bacteria</taxon>
        <taxon>Pseudomonadati</taxon>
        <taxon>Pseudomonadota</taxon>
        <taxon>Alphaproteobacteria</taxon>
        <taxon>Rhodobacterales</taxon>
        <taxon>Roseobacteraceae</taxon>
        <taxon>Roseovarius</taxon>
    </lineage>
</organism>
<dbReference type="EC" id="3.5.1.28" evidence="2"/>
<keyword evidence="4" id="KW-0961">Cell wall biogenesis/degradation</keyword>
<dbReference type="Gene3D" id="3.40.80.10">
    <property type="entry name" value="Peptidoglycan recognition protein-like"/>
    <property type="match status" value="1"/>
</dbReference>
<dbReference type="Gene3D" id="2.30.30.40">
    <property type="entry name" value="SH3 Domains"/>
    <property type="match status" value="1"/>
</dbReference>
<dbReference type="GO" id="GO:0008745">
    <property type="term" value="F:N-acetylmuramoyl-L-alanine amidase activity"/>
    <property type="evidence" value="ECO:0007669"/>
    <property type="project" value="UniProtKB-EC"/>
</dbReference>
<evidence type="ECO:0000256" key="3">
    <source>
        <dbReference type="ARBA" id="ARBA00022801"/>
    </source>
</evidence>
<feature type="domain" description="N-acetylmuramoyl-L-alanine amidase" evidence="5">
    <location>
        <begin position="22"/>
        <end position="190"/>
    </location>
</feature>
<dbReference type="SMART" id="SM00644">
    <property type="entry name" value="Ami_2"/>
    <property type="match status" value="1"/>
</dbReference>
<dbReference type="Pfam" id="PF08239">
    <property type="entry name" value="SH3_3"/>
    <property type="match status" value="1"/>
</dbReference>
<dbReference type="GO" id="GO:0009254">
    <property type="term" value="P:peptidoglycan turnover"/>
    <property type="evidence" value="ECO:0007669"/>
    <property type="project" value="TreeGrafter"/>
</dbReference>
<dbReference type="GO" id="GO:0071555">
    <property type="term" value="P:cell wall organization"/>
    <property type="evidence" value="ECO:0007669"/>
    <property type="project" value="UniProtKB-KW"/>
</dbReference>
<evidence type="ECO:0000256" key="2">
    <source>
        <dbReference type="ARBA" id="ARBA00011901"/>
    </source>
</evidence>
<dbReference type="PANTHER" id="PTHR30417:SF1">
    <property type="entry name" value="N-ACETYLMURAMOYL-L-ALANINE AMIDASE AMID"/>
    <property type="match status" value="1"/>
</dbReference>
<accession>A0A1Y5S6J6</accession>
<keyword evidence="7" id="KW-1185">Reference proteome</keyword>
<dbReference type="InterPro" id="IPR051206">
    <property type="entry name" value="NAMLAA_amidase_2"/>
</dbReference>
<dbReference type="InterPro" id="IPR002502">
    <property type="entry name" value="Amidase_domain"/>
</dbReference>
<dbReference type="CDD" id="cd06583">
    <property type="entry name" value="PGRP"/>
    <property type="match status" value="1"/>
</dbReference>
<dbReference type="Pfam" id="PF01510">
    <property type="entry name" value="Amidase_2"/>
    <property type="match status" value="1"/>
</dbReference>
<reference evidence="6 7" key="1">
    <citation type="submission" date="2017-03" db="EMBL/GenBank/DDBJ databases">
        <authorList>
            <person name="Afonso C.L."/>
            <person name="Miller P.J."/>
            <person name="Scott M.A."/>
            <person name="Spackman E."/>
            <person name="Goraichik I."/>
            <person name="Dimitrov K.M."/>
            <person name="Suarez D.L."/>
            <person name="Swayne D.E."/>
        </authorList>
    </citation>
    <scope>NUCLEOTIDE SEQUENCE [LARGE SCALE GENOMIC DNA]</scope>
    <source>
        <strain evidence="6 7">CECT 8287</strain>
    </source>
</reference>
<dbReference type="RefSeq" id="WP_176228588.1">
    <property type="nucleotide sequence ID" value="NZ_FWFL01000003.1"/>
</dbReference>
<evidence type="ECO:0000256" key="4">
    <source>
        <dbReference type="ARBA" id="ARBA00023316"/>
    </source>
</evidence>
<dbReference type="AlphaFoldDB" id="A0A1Y5S6J6"/>
<dbReference type="GO" id="GO:0009253">
    <property type="term" value="P:peptidoglycan catabolic process"/>
    <property type="evidence" value="ECO:0007669"/>
    <property type="project" value="InterPro"/>
</dbReference>
<evidence type="ECO:0000313" key="6">
    <source>
        <dbReference type="EMBL" id="SLN33089.1"/>
    </source>
</evidence>
<dbReference type="PANTHER" id="PTHR30417">
    <property type="entry name" value="N-ACETYLMURAMOYL-L-ALANINE AMIDASE AMID"/>
    <property type="match status" value="1"/>
</dbReference>
<dbReference type="InterPro" id="IPR003646">
    <property type="entry name" value="SH3-like_bac-type"/>
</dbReference>
<dbReference type="EMBL" id="FWFL01000003">
    <property type="protein sequence ID" value="SLN33089.1"/>
    <property type="molecule type" value="Genomic_DNA"/>
</dbReference>
<protein>
    <recommendedName>
        <fullName evidence="2">N-acetylmuramoyl-L-alanine amidase</fullName>
        <ecNumber evidence="2">3.5.1.28</ecNumber>
    </recommendedName>
</protein>
<sequence>MRVNNSHRLLFDSGTAVPFLETPNKSGKLSGGKPKYVIIHYTAGGSGNSAINVFRNPAHKASAHFVLGHDGAITQMARLDEKCWHAGRSKWDGLVGLNSHSVGIEIANWGWLKGGNGNWKSHVGTRVEDARVIVARHRNGGALLGWEIFDEVQFMTCVDMVRAIADKYGLGPQHILGHDDISPGRKQDPGPAWHMDKFRALVFGRAEDDGDVEQLYRVESSSGLNMRKGAGTTFDVIKLLADGTQVLQIESDGAWWLVSEIVEGEPDVTGWVHSHWLRRI</sequence>
<evidence type="ECO:0000259" key="5">
    <source>
        <dbReference type="SMART" id="SM00644"/>
    </source>
</evidence>
<name>A0A1Y5S6J6_9RHOB</name>
<gene>
    <name evidence="6" type="primary">amiD_2</name>
    <name evidence="6" type="ORF">PEL8287_01610</name>
</gene>